<reference evidence="1 2" key="1">
    <citation type="submission" date="2015-01" db="EMBL/GenBank/DDBJ databases">
        <title>The Genome Sequence of Cladophialophora immunda CBS83496.</title>
        <authorList>
            <consortium name="The Broad Institute Genomics Platform"/>
            <person name="Cuomo C."/>
            <person name="de Hoog S."/>
            <person name="Gorbushina A."/>
            <person name="Stielow B."/>
            <person name="Teixiera M."/>
            <person name="Abouelleil A."/>
            <person name="Chapman S.B."/>
            <person name="Priest M."/>
            <person name="Young S.K."/>
            <person name="Wortman J."/>
            <person name="Nusbaum C."/>
            <person name="Birren B."/>
        </authorList>
    </citation>
    <scope>NUCLEOTIDE SEQUENCE [LARGE SCALE GENOMIC DNA]</scope>
    <source>
        <strain evidence="1 2">CBS 83496</strain>
    </source>
</reference>
<dbReference type="GeneID" id="27351819"/>
<dbReference type="Proteomes" id="UP000054466">
    <property type="component" value="Unassembled WGS sequence"/>
</dbReference>
<evidence type="ECO:0000313" key="1">
    <source>
        <dbReference type="EMBL" id="KIW21973.1"/>
    </source>
</evidence>
<keyword evidence="2" id="KW-1185">Reference proteome</keyword>
<evidence type="ECO:0000313" key="2">
    <source>
        <dbReference type="Proteomes" id="UP000054466"/>
    </source>
</evidence>
<gene>
    <name evidence="1" type="ORF">PV07_12625</name>
</gene>
<name>A0A0D2BSG2_9EURO</name>
<dbReference type="EMBL" id="KN847070">
    <property type="protein sequence ID" value="KIW21973.1"/>
    <property type="molecule type" value="Genomic_DNA"/>
</dbReference>
<accession>A0A0D2BSG2</accession>
<dbReference type="AlphaFoldDB" id="A0A0D2BSG2"/>
<dbReference type="RefSeq" id="XP_016242189.1">
    <property type="nucleotide sequence ID" value="XM_016400167.1"/>
</dbReference>
<dbReference type="VEuPathDB" id="FungiDB:PV07_12625"/>
<proteinExistence type="predicted"/>
<protein>
    <submittedName>
        <fullName evidence="1">Uncharacterized protein</fullName>
    </submittedName>
</protein>
<dbReference type="HOGENOM" id="CLU_358619_0_0_1"/>
<sequence>MEEVAPSLVSTVPPDFVLSNELEVARWVPEVPAYAPERHHQDLQLFKPWISEMIRCNVHVGILADSVKGLGTNPTASKFGLALVLYLENRRPRPTKFELNMGLQFRAHYLLRIVEAIKNAYSAEERAGVRKLVAEYRSLGPGADSWTLCHALAHVSALMQKECKRLMTYPENTAAAHIWVHGRGISPGLFRDEVTERLDRHVTQHGPLLFFNGIPTSTEAIRRSVEKYLAFGPEGHHFAKSLSSLRESRHLKSHYEDLQQGSFRRLFDGLDLEKDSISLITEIEDAEKAIPDVLGIHERTHLGSSMPILEGASSENVGFALFKILATQAKENVSLVLLKILATDAKENVSSVLLKIFATDAKEMDPESTLPPPRLSVSVEEIRSKFASLQGIVTRRASKVSRDRFEAERQKFESWVADFGLDVAEIAKLLDNNSTDNIAAAIPVRASLDGIGRALDGLGVVLRRRWYGRHEAQISLHLCGVQPWQALLSQGRDHYMGHLLPFTELVGLISTRYDHIHGQYWPEVSNTDVGKGVDFDAYRRAFRASIESLELCIKPEFMDRSCLFPQVGKLRQILNEGVLELIDGLGDLRKYVELMVGVLTCEWVQRKQIKRNQLEMVSTLIRKLKAHCPVSSHNPIDHASRAWWGDLTQLVIALLHVDEDEIPLGWDPVVYRESTEYTVDQIREEGNEHPSDFCQFLREMMIQSLRRDSIPDGPSDPADIRFFRSLMRNDLQNDLRKAIFGRYGEAQLKQWECKRCDEAQNHGLRTWESTAQDCEDEAMES</sequence>
<organism evidence="1 2">
    <name type="scientific">Cladophialophora immunda</name>
    <dbReference type="NCBI Taxonomy" id="569365"/>
    <lineage>
        <taxon>Eukaryota</taxon>
        <taxon>Fungi</taxon>
        <taxon>Dikarya</taxon>
        <taxon>Ascomycota</taxon>
        <taxon>Pezizomycotina</taxon>
        <taxon>Eurotiomycetes</taxon>
        <taxon>Chaetothyriomycetidae</taxon>
        <taxon>Chaetothyriales</taxon>
        <taxon>Herpotrichiellaceae</taxon>
        <taxon>Cladophialophora</taxon>
    </lineage>
</organism>